<evidence type="ECO:0000256" key="13">
    <source>
        <dbReference type="SAM" id="MobiDB-lite"/>
    </source>
</evidence>
<evidence type="ECO:0000259" key="14">
    <source>
        <dbReference type="Pfam" id="PF00676"/>
    </source>
</evidence>
<dbReference type="EMBL" id="JABCRI010000510">
    <property type="protein sequence ID" value="KAF8369783.1"/>
    <property type="molecule type" value="Genomic_DNA"/>
</dbReference>
<evidence type="ECO:0000256" key="6">
    <source>
        <dbReference type="ARBA" id="ARBA00022723"/>
    </source>
</evidence>
<comment type="subcellular location">
    <subcellularLocation>
        <location evidence="2">Mitochondrion matrix</location>
    </subcellularLocation>
</comment>
<name>A0A834Y8C3_TETSI</name>
<evidence type="ECO:0000256" key="4">
    <source>
        <dbReference type="ARBA" id="ARBA00011516"/>
    </source>
</evidence>
<accession>A0A834Y8C3</accession>
<evidence type="ECO:0000256" key="9">
    <source>
        <dbReference type="ARBA" id="ARBA00023002"/>
    </source>
</evidence>
<evidence type="ECO:0000256" key="1">
    <source>
        <dbReference type="ARBA" id="ARBA00001964"/>
    </source>
</evidence>
<feature type="region of interest" description="Disordered" evidence="13">
    <location>
        <begin position="433"/>
        <end position="469"/>
    </location>
</feature>
<feature type="compositionally biased region" description="Basic and acidic residues" evidence="13">
    <location>
        <begin position="450"/>
        <end position="461"/>
    </location>
</feature>
<protein>
    <recommendedName>
        <fullName evidence="5">3-methyl-2-oxobutanoate dehydrogenase (2-methylpropanoyl-transferring)</fullName>
        <ecNumber evidence="5">1.2.4.4</ecNumber>
    </recommendedName>
    <alternativeName>
        <fullName evidence="11">Branched-chain alpha-keto acid dehydrogenase E1 component alpha chain</fullName>
    </alternativeName>
</protein>
<evidence type="ECO:0000256" key="2">
    <source>
        <dbReference type="ARBA" id="ARBA00004305"/>
    </source>
</evidence>
<evidence type="ECO:0000256" key="5">
    <source>
        <dbReference type="ARBA" id="ARBA00012277"/>
    </source>
</evidence>
<comment type="similarity">
    <text evidence="3">Belongs to the BCKDHA family.</text>
</comment>
<dbReference type="SUPFAM" id="SSF52518">
    <property type="entry name" value="Thiamin diphosphate-binding fold (THDP-binding)"/>
    <property type="match status" value="1"/>
</dbReference>
<evidence type="ECO:0000313" key="15">
    <source>
        <dbReference type="EMBL" id="KAF8369783.1"/>
    </source>
</evidence>
<dbReference type="GO" id="GO:0005759">
    <property type="term" value="C:mitochondrial matrix"/>
    <property type="evidence" value="ECO:0007669"/>
    <property type="project" value="UniProtKB-SubCell"/>
</dbReference>
<keyword evidence="10" id="KW-0496">Mitochondrion</keyword>
<comment type="caution">
    <text evidence="15">The sequence shown here is derived from an EMBL/GenBank/DDBJ whole genome shotgun (WGS) entry which is preliminary data.</text>
</comment>
<comment type="catalytic activity">
    <reaction evidence="12">
        <text>N(6)-[(R)-lipoyl]-L-lysyl-[protein] + 3-methyl-2-oxobutanoate + H(+) = N(6)-[(R)-S(8)-2-methylpropanoyldihydrolipoyl]-L-lysyl-[protein] + CO2</text>
        <dbReference type="Rhea" id="RHEA:13457"/>
        <dbReference type="Rhea" id="RHEA-COMP:10474"/>
        <dbReference type="Rhea" id="RHEA-COMP:10497"/>
        <dbReference type="ChEBI" id="CHEBI:11851"/>
        <dbReference type="ChEBI" id="CHEBI:15378"/>
        <dbReference type="ChEBI" id="CHEBI:16526"/>
        <dbReference type="ChEBI" id="CHEBI:83099"/>
        <dbReference type="ChEBI" id="CHEBI:83142"/>
        <dbReference type="EC" id="1.2.4.4"/>
    </reaction>
</comment>
<reference evidence="15 17" key="1">
    <citation type="submission" date="2020-04" db="EMBL/GenBank/DDBJ databases">
        <title>Plant Genome Project.</title>
        <authorList>
            <person name="Zhang R.-G."/>
        </authorList>
    </citation>
    <scope>NUCLEOTIDE SEQUENCE [LARGE SCALE GENOMIC DNA]</scope>
    <source>
        <strain evidence="15">YNK0</strain>
        <tissue evidence="15">Leaf</tissue>
    </source>
</reference>
<dbReference type="EMBL" id="JABCRI010000006">
    <property type="protein sequence ID" value="KAF8404349.1"/>
    <property type="molecule type" value="Genomic_DNA"/>
</dbReference>
<dbReference type="CDD" id="cd02000">
    <property type="entry name" value="TPP_E1_PDC_ADC_BCADC"/>
    <property type="match status" value="1"/>
</dbReference>
<keyword evidence="7" id="KW-0809">Transit peptide</keyword>
<evidence type="ECO:0000313" key="17">
    <source>
        <dbReference type="Proteomes" id="UP000655225"/>
    </source>
</evidence>
<dbReference type="InterPro" id="IPR050771">
    <property type="entry name" value="Alpha-ketoacid_DH_E1_comp"/>
</dbReference>
<dbReference type="GO" id="GO:0003863">
    <property type="term" value="F:branched-chain 2-oxo acid dehydrogenase activity"/>
    <property type="evidence" value="ECO:0007669"/>
    <property type="project" value="UniProtKB-EC"/>
</dbReference>
<evidence type="ECO:0000256" key="12">
    <source>
        <dbReference type="ARBA" id="ARBA00052792"/>
    </source>
</evidence>
<evidence type="ECO:0000313" key="16">
    <source>
        <dbReference type="EMBL" id="KAF8404349.1"/>
    </source>
</evidence>
<sequence length="469" mass="53276">MAVWFTRSRFMSHHLKREVGLLGLNNPSFWSSFTHHNSSPLENCRTPETVFSIRRFESTKAEKQLDSRFDDDENLILDFPGGKVTFTPEMRFISESPEKRTHCYRVLDDNGQPSMCSSFEQISKEVAVKMYSNMVTLQIMDTIFYEAQRQGRISFYLTTIGEEAINIASAAALTTNDVILPQYREPGILLWRGFTLQEFANQCFGNKADYGKGRQMPIHYGSNKHNYFTVSSPIATQLPQAVGAAYSLKMDGKDACVVTYFGDGGTSEGDFHAALNFAAVMEAPVIFFCRNNGWAISTPTTEQFRSDGIVSRGQAYGIRSIRVDGNDALAVYNAIQAAREMAISEQRPILVEALTYRVGHHSTSDDSTKYRPVGEIEHWRVARDPVTRFKKWVERNDWWSDKDESELRSSVRKQLLHAIQVAEKVEKPPLADMFTDVYDRPPSNLSEQEGLLRESIKRHPQDYPSDVPV</sequence>
<evidence type="ECO:0000256" key="11">
    <source>
        <dbReference type="ARBA" id="ARBA00031050"/>
    </source>
</evidence>
<dbReference type="InterPro" id="IPR029061">
    <property type="entry name" value="THDP-binding"/>
</dbReference>
<comment type="subunit">
    <text evidence="4">Heterotetramer of alpha and beta chains.</text>
</comment>
<keyword evidence="9" id="KW-0560">Oxidoreductase</keyword>
<dbReference type="OrthoDB" id="3845at2759"/>
<feature type="domain" description="Dehydrogenase E1 component" evidence="14">
    <location>
        <begin position="133"/>
        <end position="428"/>
    </location>
</feature>
<keyword evidence="17" id="KW-1185">Reference proteome</keyword>
<evidence type="ECO:0000256" key="8">
    <source>
        <dbReference type="ARBA" id="ARBA00022958"/>
    </source>
</evidence>
<comment type="cofactor">
    <cofactor evidence="1">
        <name>thiamine diphosphate</name>
        <dbReference type="ChEBI" id="CHEBI:58937"/>
    </cofactor>
</comment>
<dbReference type="AlphaFoldDB" id="A0A834Y8C3"/>
<dbReference type="PANTHER" id="PTHR43380">
    <property type="entry name" value="2-OXOISOVALERATE DEHYDROGENASE SUBUNIT ALPHA, MITOCHONDRIAL"/>
    <property type="match status" value="1"/>
</dbReference>
<dbReference type="Proteomes" id="UP000655225">
    <property type="component" value="Unassembled WGS sequence"/>
</dbReference>
<evidence type="ECO:0000256" key="3">
    <source>
        <dbReference type="ARBA" id="ARBA00008646"/>
    </source>
</evidence>
<keyword evidence="6" id="KW-0479">Metal-binding</keyword>
<dbReference type="FunFam" id="3.40.50.970:FF:000015">
    <property type="entry name" value="2-oxoisovalerate dehydrogenase subunit alpha"/>
    <property type="match status" value="1"/>
</dbReference>
<dbReference type="Gene3D" id="3.40.50.970">
    <property type="match status" value="1"/>
</dbReference>
<dbReference type="GO" id="GO:0046872">
    <property type="term" value="F:metal ion binding"/>
    <property type="evidence" value="ECO:0007669"/>
    <property type="project" value="UniProtKB-KW"/>
</dbReference>
<proteinExistence type="inferred from homology"/>
<dbReference type="GO" id="GO:0009083">
    <property type="term" value="P:branched-chain amino acid catabolic process"/>
    <property type="evidence" value="ECO:0007669"/>
    <property type="project" value="TreeGrafter"/>
</dbReference>
<organism evidence="15 17">
    <name type="scientific">Tetracentron sinense</name>
    <name type="common">Spur-leaf</name>
    <dbReference type="NCBI Taxonomy" id="13715"/>
    <lineage>
        <taxon>Eukaryota</taxon>
        <taxon>Viridiplantae</taxon>
        <taxon>Streptophyta</taxon>
        <taxon>Embryophyta</taxon>
        <taxon>Tracheophyta</taxon>
        <taxon>Spermatophyta</taxon>
        <taxon>Magnoliopsida</taxon>
        <taxon>Trochodendrales</taxon>
        <taxon>Trochodendraceae</taxon>
        <taxon>Tetracentron</taxon>
    </lineage>
</organism>
<dbReference type="PANTHER" id="PTHR43380:SF1">
    <property type="entry name" value="2-OXOISOVALERATE DEHYDROGENASE SUBUNIT ALPHA, MITOCHONDRIAL"/>
    <property type="match status" value="1"/>
</dbReference>
<dbReference type="EC" id="1.2.4.4" evidence="5"/>
<keyword evidence="8" id="KW-0630">Potassium</keyword>
<dbReference type="Pfam" id="PF00676">
    <property type="entry name" value="E1_dh"/>
    <property type="match status" value="1"/>
</dbReference>
<gene>
    <name evidence="16" type="ORF">HHK36_009232</name>
    <name evidence="15" type="ORF">HHK36_032194</name>
</gene>
<dbReference type="OMA" id="GMFRGVN"/>
<evidence type="ECO:0000256" key="7">
    <source>
        <dbReference type="ARBA" id="ARBA00022946"/>
    </source>
</evidence>
<evidence type="ECO:0000256" key="10">
    <source>
        <dbReference type="ARBA" id="ARBA00023128"/>
    </source>
</evidence>
<dbReference type="InterPro" id="IPR001017">
    <property type="entry name" value="DH_E1"/>
</dbReference>